<evidence type="ECO:0000313" key="3">
    <source>
        <dbReference type="Proteomes" id="UP000190135"/>
    </source>
</evidence>
<protein>
    <submittedName>
        <fullName evidence="2">Uncharacterized protein</fullName>
    </submittedName>
</protein>
<sequence length="48" mass="5405">MERVIKATKTLLHKLKPGYSPARHYMRGPGPACARRPVIGRPDRLTAH</sequence>
<evidence type="ECO:0000313" key="2">
    <source>
        <dbReference type="EMBL" id="SJZ97766.1"/>
    </source>
</evidence>
<accession>A0A1T4Q2B2</accession>
<dbReference type="AlphaFoldDB" id="A0A1T4Q2B2"/>
<keyword evidence="3" id="KW-1185">Reference proteome</keyword>
<reference evidence="2 3" key="1">
    <citation type="submission" date="2017-02" db="EMBL/GenBank/DDBJ databases">
        <authorList>
            <person name="Peterson S.W."/>
        </authorList>
    </citation>
    <scope>NUCLEOTIDE SEQUENCE [LARGE SCALE GENOMIC DNA]</scope>
    <source>
        <strain evidence="2 3">USBA 369</strain>
    </source>
</reference>
<gene>
    <name evidence="2" type="ORF">SAMN05428963_104305</name>
</gene>
<name>A0A1T4Q2B2_9HYPH</name>
<proteinExistence type="predicted"/>
<dbReference type="Proteomes" id="UP000190135">
    <property type="component" value="Unassembled WGS sequence"/>
</dbReference>
<dbReference type="STRING" id="1365950.SAMN05428963_104305"/>
<evidence type="ECO:0000256" key="1">
    <source>
        <dbReference type="SAM" id="MobiDB-lite"/>
    </source>
</evidence>
<feature type="region of interest" description="Disordered" evidence="1">
    <location>
        <begin position="22"/>
        <end position="48"/>
    </location>
</feature>
<organism evidence="2 3">
    <name type="scientific">Consotaella salsifontis</name>
    <dbReference type="NCBI Taxonomy" id="1365950"/>
    <lineage>
        <taxon>Bacteria</taxon>
        <taxon>Pseudomonadati</taxon>
        <taxon>Pseudomonadota</taxon>
        <taxon>Alphaproteobacteria</taxon>
        <taxon>Hyphomicrobiales</taxon>
        <taxon>Aurantimonadaceae</taxon>
        <taxon>Consotaella</taxon>
    </lineage>
</organism>
<dbReference type="EMBL" id="FUXL01000004">
    <property type="protein sequence ID" value="SJZ97766.1"/>
    <property type="molecule type" value="Genomic_DNA"/>
</dbReference>